<dbReference type="SMART" id="SM00950">
    <property type="entry name" value="Piwi"/>
    <property type="match status" value="1"/>
</dbReference>
<dbReference type="Gene3D" id="3.40.50.2300">
    <property type="match status" value="1"/>
</dbReference>
<evidence type="ECO:0000259" key="3">
    <source>
        <dbReference type="PROSITE" id="PS50822"/>
    </source>
</evidence>
<dbReference type="EMBL" id="CP002798">
    <property type="protein sequence ID" value="AEG49190.1"/>
    <property type="molecule type" value="Genomic_DNA"/>
</dbReference>
<sequence>MRLGHIGNGCYREGVKAQFQTREREDAGSRAAAAQPPIKQFGYTDRLGLNLAPIRFSSEEFEAGRTVYRDEEQYRALREAHQATHAFRYDARDAAIYDIPMAEGVAPLGTPVRIKTKDHLALLGKAANHALLDWLAPRRTILRRARPLQCWGNRKASLLSAAVRDQGLAETKGLDVLVRHSFDLRALGAPHQGAEPYLALMLDVSTSNELEIPVGELLRERFDPIGRYVCARADSGQDNVLARLETLGRVVGVDGGKLQLNDFTGEEFVDADSVTLEPRLENLDALIRHFYPRDAPKILEGLRKRRVPFSTANDKLAKIREVHGGVAGHLETIRIAGMAIEVGALLQRGSNLFPPLISTDRPGFLFGAQGRETGAFPDVGVKQHGPYKYMQHERNEPVIAIICESRFRGRIDQLARTLRDGVAEDAWQDAMRGRNKVPENPFRGGLIGKLRLSRVQFEFEEVTEPTPEAYREAILRLLARLPETPDLALVQIRADFKQLRNDRNPYFAAKAAFMTVGVPVQSVQAETADMQPSNLAYMANNLALAAYAKLGGSPFVISTRMPATHELVVGLGYTEVSEGRFGPKSRFVGITTVFQGDGRYLVWGQTREVEFENYADALLASLKTTIDTVRKDNNWQPRDRVRLVFHVYKPLKHVEIDAIKQLVQELLKGEHEVEFAFLDISRFHDFALFDPSQEGVNYYADRRRLLKGVGVPLRGICLQLDERSVLLQLTGAKEVKTSEQGLPRPLRLTLHSESDFRDLTYLARQVYSFSYLSWRSYFPAIEPVSITYSRLIANALGNLKSIPNWNSTFLTAGPLRSRMWFL</sequence>
<proteinExistence type="inferred from homology"/>
<comment type="similarity">
    <text evidence="1">Belongs to the argonaute family. Long pAgo subfamily.</text>
</comment>
<dbReference type="GO" id="GO:0003676">
    <property type="term" value="F:nucleic acid binding"/>
    <property type="evidence" value="ECO:0007669"/>
    <property type="project" value="InterPro"/>
</dbReference>
<dbReference type="AlphaFoldDB" id="F6EYI8"/>
<dbReference type="InterPro" id="IPR003165">
    <property type="entry name" value="Piwi"/>
</dbReference>
<dbReference type="HOGENOM" id="CLU_368286_0_0_5"/>
<evidence type="ECO:0000256" key="2">
    <source>
        <dbReference type="ARBA" id="ARBA00035032"/>
    </source>
</evidence>
<protein>
    <recommendedName>
        <fullName evidence="2">Protein argonaute</fullName>
    </recommendedName>
</protein>
<organism evidence="4 5">
    <name type="scientific">Sphingobium chlorophenolicum L-1</name>
    <dbReference type="NCBI Taxonomy" id="690566"/>
    <lineage>
        <taxon>Bacteria</taxon>
        <taxon>Pseudomonadati</taxon>
        <taxon>Pseudomonadota</taxon>
        <taxon>Alphaproteobacteria</taxon>
        <taxon>Sphingomonadales</taxon>
        <taxon>Sphingomonadaceae</taxon>
        <taxon>Sphingobium</taxon>
    </lineage>
</organism>
<dbReference type="SUPFAM" id="SSF53098">
    <property type="entry name" value="Ribonuclease H-like"/>
    <property type="match status" value="1"/>
</dbReference>
<dbReference type="Pfam" id="PF02171">
    <property type="entry name" value="Piwi"/>
    <property type="match status" value="1"/>
</dbReference>
<dbReference type="InterPro" id="IPR036397">
    <property type="entry name" value="RNaseH_sf"/>
</dbReference>
<dbReference type="Proteomes" id="UP000007150">
    <property type="component" value="Chromosome 1"/>
</dbReference>
<evidence type="ECO:0000256" key="1">
    <source>
        <dbReference type="ARBA" id="ARBA00035012"/>
    </source>
</evidence>
<evidence type="ECO:0000313" key="5">
    <source>
        <dbReference type="Proteomes" id="UP000007150"/>
    </source>
</evidence>
<dbReference type="KEGG" id="sch:Sphch_1502"/>
<dbReference type="Gene3D" id="3.30.420.10">
    <property type="entry name" value="Ribonuclease H-like superfamily/Ribonuclease H"/>
    <property type="match status" value="1"/>
</dbReference>
<reference evidence="4 5" key="1">
    <citation type="submission" date="2011-05" db="EMBL/GenBank/DDBJ databases">
        <title>Complete sequence of chromosome 1 of Sphingobium chlorophenolicum L-1.</title>
        <authorList>
            <consortium name="US DOE Joint Genome Institute"/>
            <person name="Lucas S."/>
            <person name="Han J."/>
            <person name="Lapidus A."/>
            <person name="Cheng J.-F."/>
            <person name="Goodwin L."/>
            <person name="Pitluck S."/>
            <person name="Peters L."/>
            <person name="Daligault H."/>
            <person name="Han C."/>
            <person name="Tapia R."/>
            <person name="Land M."/>
            <person name="Hauser L."/>
            <person name="Kyrpides N."/>
            <person name="Ivanova N."/>
            <person name="Pagani I."/>
            <person name="Turner P."/>
            <person name="Copley S."/>
            <person name="Woyke T."/>
        </authorList>
    </citation>
    <scope>NUCLEOTIDE SEQUENCE [LARGE SCALE GENOMIC DNA]</scope>
    <source>
        <strain evidence="4 5">L-1</strain>
    </source>
</reference>
<keyword evidence="5" id="KW-1185">Reference proteome</keyword>
<dbReference type="InterPro" id="IPR012337">
    <property type="entry name" value="RNaseH-like_sf"/>
</dbReference>
<accession>F6EYI8</accession>
<feature type="domain" description="Piwi" evidence="3">
    <location>
        <begin position="487"/>
        <end position="801"/>
    </location>
</feature>
<evidence type="ECO:0000313" key="4">
    <source>
        <dbReference type="EMBL" id="AEG49190.1"/>
    </source>
</evidence>
<dbReference type="PROSITE" id="PS50822">
    <property type="entry name" value="PIWI"/>
    <property type="match status" value="1"/>
</dbReference>
<name>F6EYI8_SPHCR</name>
<gene>
    <name evidence="4" type="ORF">Sphch_1502</name>
</gene>